<keyword evidence="2" id="KW-1185">Reference proteome</keyword>
<dbReference type="AlphaFoldDB" id="A0AAN7SVS8"/>
<evidence type="ECO:0000313" key="2">
    <source>
        <dbReference type="Proteomes" id="UP001309876"/>
    </source>
</evidence>
<accession>A0AAN7SVS8</accession>
<name>A0AAN7SVS8_9EURO</name>
<reference evidence="1 2" key="1">
    <citation type="submission" date="2023-08" db="EMBL/GenBank/DDBJ databases">
        <title>Black Yeasts Isolated from many extreme environments.</title>
        <authorList>
            <person name="Coleine C."/>
            <person name="Stajich J.E."/>
            <person name="Selbmann L."/>
        </authorList>
    </citation>
    <scope>NUCLEOTIDE SEQUENCE [LARGE SCALE GENOMIC DNA]</scope>
    <source>
        <strain evidence="1 2">CCFEE 5910</strain>
    </source>
</reference>
<proteinExistence type="predicted"/>
<dbReference type="Proteomes" id="UP001309876">
    <property type="component" value="Unassembled WGS sequence"/>
</dbReference>
<protein>
    <submittedName>
        <fullName evidence="1">Uncharacterized protein</fullName>
    </submittedName>
</protein>
<evidence type="ECO:0000313" key="1">
    <source>
        <dbReference type="EMBL" id="KAK5082802.1"/>
    </source>
</evidence>
<dbReference type="PANTHER" id="PTHR41677:SF1">
    <property type="entry name" value="FE2OG DIOXYGENASE DOMAIN-CONTAINING PROTEIN"/>
    <property type="match status" value="1"/>
</dbReference>
<dbReference type="PANTHER" id="PTHR41677">
    <property type="entry name" value="YALI0B19030P"/>
    <property type="match status" value="1"/>
</dbReference>
<organism evidence="1 2">
    <name type="scientific">Lithohypha guttulata</name>
    <dbReference type="NCBI Taxonomy" id="1690604"/>
    <lineage>
        <taxon>Eukaryota</taxon>
        <taxon>Fungi</taxon>
        <taxon>Dikarya</taxon>
        <taxon>Ascomycota</taxon>
        <taxon>Pezizomycotina</taxon>
        <taxon>Eurotiomycetes</taxon>
        <taxon>Chaetothyriomycetidae</taxon>
        <taxon>Chaetothyriales</taxon>
        <taxon>Trichomeriaceae</taxon>
        <taxon>Lithohypha</taxon>
    </lineage>
</organism>
<gene>
    <name evidence="1" type="ORF">LTR05_006683</name>
</gene>
<sequence length="371" mass="41782">MSSAPPPEVAALAVEVPPKLAFDPKKHINHVPPKKIWTMTEIERGNQGVSPNAVSEPFSLFTEEAVKQMRAEILSKPVLENCTYQSNLSPCQLRGYAPKYAPFVYDAWHSPQVLEIVSKIAGIDLVPVMDFEIGHINISVHSKEAQEEAKRAIAEHKSRQADEGVSGCPWEDDTPIVGWHTDSYPFVCVLMLSDCSQMIGGETALRKGSGDIMKVRGPGVGNAVVLQGRYIEHQALKAYGGQERITMVTSFRPKSPLVQDDTILDTVRAVSNLPDLYRDYTEYRLELVEERVRAQLKKIRERKNRGHKFDTPGNKAFLREQKQFFESMLKALVDEDKVIPGYTDSSHLISPDLKERDEFFSKLYVATRNKK</sequence>
<dbReference type="EMBL" id="JAVRRJ010000007">
    <property type="protein sequence ID" value="KAK5082802.1"/>
    <property type="molecule type" value="Genomic_DNA"/>
</dbReference>
<comment type="caution">
    <text evidence="1">The sequence shown here is derived from an EMBL/GenBank/DDBJ whole genome shotgun (WGS) entry which is preliminary data.</text>
</comment>